<proteinExistence type="predicted"/>
<dbReference type="PROSITE" id="PS51094">
    <property type="entry name" value="PTS_EIIA_TYPE_2"/>
    <property type="match status" value="1"/>
</dbReference>
<dbReference type="InterPro" id="IPR002178">
    <property type="entry name" value="PTS_EIIA_type-2_dom"/>
</dbReference>
<dbReference type="RefSeq" id="WP_199757324.1">
    <property type="nucleotide sequence ID" value="NZ_CP134501.1"/>
</dbReference>
<dbReference type="Proteomes" id="UP001303701">
    <property type="component" value="Chromosome"/>
</dbReference>
<name>A0ABY9WB43_9BACI</name>
<dbReference type="Pfam" id="PF00359">
    <property type="entry name" value="PTS_EIIA_2"/>
    <property type="match status" value="1"/>
</dbReference>
<dbReference type="PANTHER" id="PTHR47738:SF3">
    <property type="entry name" value="PHOSPHOTRANSFERASE SYSTEM MANNITOL_FRUCTOSE-SPECIFIC IIA DOMAIN CONTAINING PROTEIN"/>
    <property type="match status" value="1"/>
</dbReference>
<keyword evidence="3" id="KW-1185">Reference proteome</keyword>
<dbReference type="EMBL" id="CP134501">
    <property type="protein sequence ID" value="WNF33369.1"/>
    <property type="molecule type" value="Genomic_DNA"/>
</dbReference>
<evidence type="ECO:0000313" key="2">
    <source>
        <dbReference type="EMBL" id="WNF33369.1"/>
    </source>
</evidence>
<sequence>MRKTMIDSKYIIKDLDVSNQKELFETIGQALMEDKIVKDGFIEALLKREKEYPTGLPVNPGVAIPHTDGTLVNEDRLVFATLKNPVTFAEMGGSDENIIDIHIVILMAIKDGKKHLETLRQLIDSIKKEEFIKGLFNSKNSDEMETIIKKFL</sequence>
<dbReference type="GeneID" id="301124562"/>
<dbReference type="InterPro" id="IPR016152">
    <property type="entry name" value="PTrfase/Anion_transptr"/>
</dbReference>
<evidence type="ECO:0000313" key="3">
    <source>
        <dbReference type="Proteomes" id="UP001303701"/>
    </source>
</evidence>
<reference evidence="2 3" key="1">
    <citation type="submission" date="2023-09" db="EMBL/GenBank/DDBJ databases">
        <title>Different Types of Thermotolerant Ring-Cleaving Dioxygenases derived from Aeribacillus composti HB-1 applied for multiple aromatic hydrocarbons removal.</title>
        <authorList>
            <person name="Cao L."/>
            <person name="Li M."/>
            <person name="Ma T."/>
        </authorList>
    </citation>
    <scope>NUCLEOTIDE SEQUENCE [LARGE SCALE GENOMIC DNA]</scope>
    <source>
        <strain evidence="2 3">HB-1</strain>
    </source>
</reference>
<protein>
    <submittedName>
        <fullName evidence="2">PTS sugar transporter subunit IIA</fullName>
    </submittedName>
</protein>
<evidence type="ECO:0000259" key="1">
    <source>
        <dbReference type="PROSITE" id="PS51094"/>
    </source>
</evidence>
<dbReference type="SUPFAM" id="SSF55804">
    <property type="entry name" value="Phoshotransferase/anion transport protein"/>
    <property type="match status" value="1"/>
</dbReference>
<organism evidence="2 3">
    <name type="scientific">Aeribacillus composti</name>
    <dbReference type="NCBI Taxonomy" id="1868734"/>
    <lineage>
        <taxon>Bacteria</taxon>
        <taxon>Bacillati</taxon>
        <taxon>Bacillota</taxon>
        <taxon>Bacilli</taxon>
        <taxon>Bacillales</taxon>
        <taxon>Bacillaceae</taxon>
        <taxon>Aeribacillus</taxon>
    </lineage>
</organism>
<dbReference type="PANTHER" id="PTHR47738">
    <property type="entry name" value="PTS SYSTEM FRUCTOSE-LIKE EIIA COMPONENT-RELATED"/>
    <property type="match status" value="1"/>
</dbReference>
<dbReference type="InterPro" id="IPR051541">
    <property type="entry name" value="PTS_SugarTrans_NitroReg"/>
</dbReference>
<dbReference type="CDD" id="cd00211">
    <property type="entry name" value="PTS_IIA_fru"/>
    <property type="match status" value="1"/>
</dbReference>
<feature type="domain" description="PTS EIIA type-2" evidence="1">
    <location>
        <begin position="4"/>
        <end position="151"/>
    </location>
</feature>
<gene>
    <name evidence="2" type="ORF">RI196_01255</name>
</gene>
<accession>A0ABY9WB43</accession>
<keyword evidence="2" id="KW-0813">Transport</keyword>
<dbReference type="Gene3D" id="3.40.930.10">
    <property type="entry name" value="Mannitol-specific EII, Chain A"/>
    <property type="match status" value="1"/>
</dbReference>
<keyword evidence="2" id="KW-0762">Sugar transport</keyword>